<protein>
    <submittedName>
        <fullName evidence="6">Ornithine carbamoyltransferase</fullName>
    </submittedName>
</protein>
<dbReference type="InterPro" id="IPR006131">
    <property type="entry name" value="Asp_carbamoyltransf_Asp/Orn-bd"/>
</dbReference>
<dbReference type="GO" id="GO:0019240">
    <property type="term" value="P:citrulline biosynthetic process"/>
    <property type="evidence" value="ECO:0007669"/>
    <property type="project" value="TreeGrafter"/>
</dbReference>
<dbReference type="SUPFAM" id="SSF53671">
    <property type="entry name" value="Aspartate/ornithine carbamoyltransferase"/>
    <property type="match status" value="1"/>
</dbReference>
<dbReference type="Gene3D" id="3.40.50.1370">
    <property type="entry name" value="Aspartate/ornithine carbamoyltransferase"/>
    <property type="match status" value="2"/>
</dbReference>
<dbReference type="EMBL" id="NBVN01000002">
    <property type="protein sequence ID" value="PUA33707.1"/>
    <property type="molecule type" value="Genomic_DNA"/>
</dbReference>
<dbReference type="Pfam" id="PF02729">
    <property type="entry name" value="OTCace_N"/>
    <property type="match status" value="1"/>
</dbReference>
<dbReference type="PRINTS" id="PR00100">
    <property type="entry name" value="AOTCASE"/>
</dbReference>
<evidence type="ECO:0000259" key="4">
    <source>
        <dbReference type="Pfam" id="PF00185"/>
    </source>
</evidence>
<evidence type="ECO:0000313" key="7">
    <source>
        <dbReference type="Proteomes" id="UP000244093"/>
    </source>
</evidence>
<comment type="catalytic activity">
    <reaction evidence="2">
        <text>carbamoyl phosphate + L-ornithine = L-citrulline + phosphate + H(+)</text>
        <dbReference type="Rhea" id="RHEA:19513"/>
        <dbReference type="ChEBI" id="CHEBI:15378"/>
        <dbReference type="ChEBI" id="CHEBI:43474"/>
        <dbReference type="ChEBI" id="CHEBI:46911"/>
        <dbReference type="ChEBI" id="CHEBI:57743"/>
        <dbReference type="ChEBI" id="CHEBI:58228"/>
        <dbReference type="EC" id="2.1.3.3"/>
    </reaction>
</comment>
<evidence type="ECO:0000259" key="5">
    <source>
        <dbReference type="Pfam" id="PF02729"/>
    </source>
</evidence>
<gene>
    <name evidence="6" type="ORF">B7O98_02510</name>
</gene>
<feature type="domain" description="Aspartate/ornithine carbamoyltransferase Asp/Orn-binding" evidence="4">
    <location>
        <begin position="184"/>
        <end position="330"/>
    </location>
</feature>
<evidence type="ECO:0000256" key="1">
    <source>
        <dbReference type="ARBA" id="ARBA00022679"/>
    </source>
</evidence>
<accession>A0A2R7Y8H6</accession>
<sequence>MGKDLITTQEWSVEEIKIALNLAKEFKWIHHYYGVEGLPKLLDRKTFFMLFFAGSTRTRAAFEAAMTYLGGHAQYISSQETRIGEGEAVKDVVAMYDRYGHGLGIRILDKAIDYKHGVGNQLIREAAKHVKIPVINMADDQFHPTQALADYMTFEELFPNPRGKKYVIMWAYSPVVRGPCSINEDLLLFTRLGVDVTVVHPPGYDLYPDIVEWAKENARSSGATLEFSNDYREALRGAHAVFPRNWASKTLQELGYSKYGAEELKNYEKFKDWRVTKDLMDLMDKSGVLMHVMPVFRNAEADDEVVDSPRSVLYEQAENGLWTKMAVLALVMAGLK</sequence>
<dbReference type="GO" id="GO:0016597">
    <property type="term" value="F:amino acid binding"/>
    <property type="evidence" value="ECO:0007669"/>
    <property type="project" value="InterPro"/>
</dbReference>
<reference evidence="6 7" key="1">
    <citation type="journal article" date="2018" name="Syst. Appl. Microbiol.">
        <title>A new symbiotic nanoarchaeote (Candidatus Nanoclepta minutus) and its host (Zestosphaera tikiterensis gen. nov., sp. nov.) from a New Zealand hot spring.</title>
        <authorList>
            <person name="St John E."/>
            <person name="Liu Y."/>
            <person name="Podar M."/>
            <person name="Stott M.B."/>
            <person name="Meneghin J."/>
            <person name="Chen Z."/>
            <person name="Lagutin K."/>
            <person name="Mitchell K."/>
            <person name="Reysenbach A.L."/>
        </authorList>
    </citation>
    <scope>NUCLEOTIDE SEQUENCE [LARGE SCALE GENOMIC DNA]</scope>
    <source>
        <strain evidence="6">NZ3</strain>
    </source>
</reference>
<dbReference type="GO" id="GO:0004585">
    <property type="term" value="F:ornithine carbamoyltransferase activity"/>
    <property type="evidence" value="ECO:0007669"/>
    <property type="project" value="UniProtKB-EC"/>
</dbReference>
<dbReference type="Pfam" id="PF00185">
    <property type="entry name" value="OTCace"/>
    <property type="match status" value="1"/>
</dbReference>
<evidence type="ECO:0000256" key="2">
    <source>
        <dbReference type="ARBA" id="ARBA00048772"/>
    </source>
</evidence>
<proteinExistence type="inferred from homology"/>
<name>A0A2R7Y8H6_9CREN</name>
<comment type="similarity">
    <text evidence="3">Belongs to the aspartate/ornithine carbamoyltransferase superfamily.</text>
</comment>
<dbReference type="PANTHER" id="PTHR45753">
    <property type="entry name" value="ORNITHINE CARBAMOYLTRANSFERASE, MITOCHONDRIAL"/>
    <property type="match status" value="1"/>
</dbReference>
<dbReference type="InterPro" id="IPR006132">
    <property type="entry name" value="Asp/Orn_carbamoyltranf_P-bd"/>
</dbReference>
<dbReference type="Proteomes" id="UP000244093">
    <property type="component" value="Unassembled WGS sequence"/>
</dbReference>
<organism evidence="6 7">
    <name type="scientific">Zestosphaera tikiterensis</name>
    <dbReference type="NCBI Taxonomy" id="1973259"/>
    <lineage>
        <taxon>Archaea</taxon>
        <taxon>Thermoproteota</taxon>
        <taxon>Thermoprotei</taxon>
        <taxon>Desulfurococcales</taxon>
        <taxon>Desulfurococcaceae</taxon>
        <taxon>Zestosphaera</taxon>
    </lineage>
</organism>
<keyword evidence="1 3" id="KW-0808">Transferase</keyword>
<dbReference type="PRINTS" id="PR00101">
    <property type="entry name" value="ATCASE"/>
</dbReference>
<dbReference type="GO" id="GO:0042450">
    <property type="term" value="P:L-arginine biosynthetic process via ornithine"/>
    <property type="evidence" value="ECO:0007669"/>
    <property type="project" value="TreeGrafter"/>
</dbReference>
<feature type="domain" description="Aspartate/ornithine carbamoyltransferase carbamoyl-P binding" evidence="5">
    <location>
        <begin position="3"/>
        <end position="156"/>
    </location>
</feature>
<dbReference type="InterPro" id="IPR036901">
    <property type="entry name" value="Asp/Orn_carbamoylTrfase_sf"/>
</dbReference>
<evidence type="ECO:0000256" key="3">
    <source>
        <dbReference type="RuleBase" id="RU003634"/>
    </source>
</evidence>
<dbReference type="AlphaFoldDB" id="A0A2R7Y8H6"/>
<dbReference type="PANTHER" id="PTHR45753:SF3">
    <property type="entry name" value="ORNITHINE TRANSCARBAMYLASE, MITOCHONDRIAL"/>
    <property type="match status" value="1"/>
</dbReference>
<dbReference type="InterPro" id="IPR006130">
    <property type="entry name" value="Asp/Orn_carbamoylTrfase"/>
</dbReference>
<evidence type="ECO:0000313" key="6">
    <source>
        <dbReference type="EMBL" id="PUA33707.1"/>
    </source>
</evidence>
<comment type="caution">
    <text evidence="6">The sequence shown here is derived from an EMBL/GenBank/DDBJ whole genome shotgun (WGS) entry which is preliminary data.</text>
</comment>